<feature type="domain" description="DUF397" evidence="1">
    <location>
        <begin position="7"/>
        <end position="25"/>
    </location>
</feature>
<protein>
    <submittedName>
        <fullName evidence="2">DUF397 domain-containing protein</fullName>
    </submittedName>
</protein>
<name>A0ABW2KCX9_9ACTN</name>
<evidence type="ECO:0000313" key="2">
    <source>
        <dbReference type="EMBL" id="MFC7327916.1"/>
    </source>
</evidence>
<dbReference type="EMBL" id="JBHTBH010000004">
    <property type="protein sequence ID" value="MFC7327916.1"/>
    <property type="molecule type" value="Genomic_DNA"/>
</dbReference>
<gene>
    <name evidence="2" type="ORF">ACFQRF_09190</name>
</gene>
<evidence type="ECO:0000259" key="1">
    <source>
        <dbReference type="Pfam" id="PF04149"/>
    </source>
</evidence>
<organism evidence="2 3">
    <name type="scientific">Marinactinospora rubrisoli</name>
    <dbReference type="NCBI Taxonomy" id="2715399"/>
    <lineage>
        <taxon>Bacteria</taxon>
        <taxon>Bacillati</taxon>
        <taxon>Actinomycetota</taxon>
        <taxon>Actinomycetes</taxon>
        <taxon>Streptosporangiales</taxon>
        <taxon>Nocardiopsidaceae</taxon>
        <taxon>Marinactinospora</taxon>
    </lineage>
</organism>
<reference evidence="3" key="1">
    <citation type="journal article" date="2019" name="Int. J. Syst. Evol. Microbiol.">
        <title>The Global Catalogue of Microorganisms (GCM) 10K type strain sequencing project: providing services to taxonomists for standard genome sequencing and annotation.</title>
        <authorList>
            <consortium name="The Broad Institute Genomics Platform"/>
            <consortium name="The Broad Institute Genome Sequencing Center for Infectious Disease"/>
            <person name="Wu L."/>
            <person name="Ma J."/>
        </authorList>
    </citation>
    <scope>NUCLEOTIDE SEQUENCE [LARGE SCALE GENOMIC DNA]</scope>
    <source>
        <strain evidence="3">CGMCC 4.7382</strain>
    </source>
</reference>
<feature type="domain" description="DUF397" evidence="1">
    <location>
        <begin position="26"/>
        <end position="78"/>
    </location>
</feature>
<proteinExistence type="predicted"/>
<keyword evidence="3" id="KW-1185">Reference proteome</keyword>
<dbReference type="InterPro" id="IPR007278">
    <property type="entry name" value="DUF397"/>
</dbReference>
<dbReference type="RefSeq" id="WP_379870491.1">
    <property type="nucleotide sequence ID" value="NZ_JBHTBH010000004.1"/>
</dbReference>
<accession>A0ABW2KCX9</accession>
<evidence type="ECO:0000313" key="3">
    <source>
        <dbReference type="Proteomes" id="UP001596540"/>
    </source>
</evidence>
<sequence>MTRTSLSWRKSSYSAGNANCVECASAVWAKSSHSSGANNCVECAHLSPAVALRDSKNPHDGHLTLPPAEWSAFLAATKHGEL</sequence>
<dbReference type="Pfam" id="PF04149">
    <property type="entry name" value="DUF397"/>
    <property type="match status" value="2"/>
</dbReference>
<dbReference type="Proteomes" id="UP001596540">
    <property type="component" value="Unassembled WGS sequence"/>
</dbReference>
<comment type="caution">
    <text evidence="2">The sequence shown here is derived from an EMBL/GenBank/DDBJ whole genome shotgun (WGS) entry which is preliminary data.</text>
</comment>